<dbReference type="AlphaFoldDB" id="W4H448"/>
<sequence>MSASLAAVMGAHWARWQRTRRLMRALRIRGSLRERNYVRTVSLVTYQEDTPWYTMYATRDSPSFISTVSLTPDAFDILLTQFKKHYVVKSLPYRSGRPPRIPHKHAVLAMILHFYTAAVEAKTLQKLFGLSKTTFSRVLRRAEVALSRALSGMRDARISWPTKATQALWARKTQEREPLVSGWLHSVFVSGVLCFGLDGTLIWGRHNCPGSWNDGEMSRRLQEILADNDKVGHGMKLASDSAFPVGGRCAGKIVTPLKEGDLERLLSGLWVQYLKCTANYCYLYPTIHSSGK</sequence>
<dbReference type="EMBL" id="KI913117">
    <property type="protein sequence ID" value="ETV86034.1"/>
    <property type="molecule type" value="Genomic_DNA"/>
</dbReference>
<name>W4H448_APHAT</name>
<reference evidence="1" key="1">
    <citation type="submission" date="2013-12" db="EMBL/GenBank/DDBJ databases">
        <title>The Genome Sequence of Aphanomyces astaci APO3.</title>
        <authorList>
            <consortium name="The Broad Institute Genomics Platform"/>
            <person name="Russ C."/>
            <person name="Tyler B."/>
            <person name="van West P."/>
            <person name="Dieguez-Uribeondo J."/>
            <person name="Young S.K."/>
            <person name="Zeng Q."/>
            <person name="Gargeya S."/>
            <person name="Fitzgerald M."/>
            <person name="Abouelleil A."/>
            <person name="Alvarado L."/>
            <person name="Chapman S.B."/>
            <person name="Gainer-Dewar J."/>
            <person name="Goldberg J."/>
            <person name="Griggs A."/>
            <person name="Gujja S."/>
            <person name="Hansen M."/>
            <person name="Howarth C."/>
            <person name="Imamovic A."/>
            <person name="Ireland A."/>
            <person name="Larimer J."/>
            <person name="McCowan C."/>
            <person name="Murphy C."/>
            <person name="Pearson M."/>
            <person name="Poon T.W."/>
            <person name="Priest M."/>
            <person name="Roberts A."/>
            <person name="Saif S."/>
            <person name="Shea T."/>
            <person name="Sykes S."/>
            <person name="Wortman J."/>
            <person name="Nusbaum C."/>
            <person name="Birren B."/>
        </authorList>
    </citation>
    <scope>NUCLEOTIDE SEQUENCE [LARGE SCALE GENOMIC DNA]</scope>
    <source>
        <strain evidence="1">APO3</strain>
    </source>
</reference>
<dbReference type="OrthoDB" id="78198at2759"/>
<dbReference type="PANTHER" id="PTHR48471:SF1">
    <property type="entry name" value="DDE TNP4 DOMAIN-CONTAINING PROTEIN"/>
    <property type="match status" value="1"/>
</dbReference>
<dbReference type="RefSeq" id="XP_009824506.1">
    <property type="nucleotide sequence ID" value="XM_009826204.1"/>
</dbReference>
<organism evidence="1">
    <name type="scientific">Aphanomyces astaci</name>
    <name type="common">Crayfish plague agent</name>
    <dbReference type="NCBI Taxonomy" id="112090"/>
    <lineage>
        <taxon>Eukaryota</taxon>
        <taxon>Sar</taxon>
        <taxon>Stramenopiles</taxon>
        <taxon>Oomycota</taxon>
        <taxon>Saprolegniomycetes</taxon>
        <taxon>Saprolegniales</taxon>
        <taxon>Verrucalvaceae</taxon>
        <taxon>Aphanomyces</taxon>
    </lineage>
</organism>
<evidence type="ECO:0000313" key="1">
    <source>
        <dbReference type="EMBL" id="ETV86034.1"/>
    </source>
</evidence>
<dbReference type="GeneID" id="20804519"/>
<dbReference type="PANTHER" id="PTHR48471">
    <property type="entry name" value="DDE TNP4 DOMAIN-CONTAINING PROTEIN"/>
    <property type="match status" value="1"/>
</dbReference>
<evidence type="ECO:0008006" key="2">
    <source>
        <dbReference type="Google" id="ProtNLM"/>
    </source>
</evidence>
<gene>
    <name evidence="1" type="ORF">H257_02523</name>
</gene>
<protein>
    <recommendedName>
        <fullName evidence="2">DDE Tnp4 domain-containing protein</fullName>
    </recommendedName>
</protein>
<dbReference type="VEuPathDB" id="FungiDB:H257_02523"/>
<proteinExistence type="predicted"/>
<accession>W4H448</accession>